<dbReference type="Proteomes" id="UP000186922">
    <property type="component" value="Unassembled WGS sequence"/>
</dbReference>
<feature type="compositionally biased region" description="Polar residues" evidence="1">
    <location>
        <begin position="18"/>
        <end position="29"/>
    </location>
</feature>
<dbReference type="EMBL" id="BDGG01000010">
    <property type="protein sequence ID" value="GAV03810.1"/>
    <property type="molecule type" value="Genomic_DNA"/>
</dbReference>
<organism evidence="2 3">
    <name type="scientific">Ramazzottius varieornatus</name>
    <name type="common">Water bear</name>
    <name type="synonym">Tardigrade</name>
    <dbReference type="NCBI Taxonomy" id="947166"/>
    <lineage>
        <taxon>Eukaryota</taxon>
        <taxon>Metazoa</taxon>
        <taxon>Ecdysozoa</taxon>
        <taxon>Tardigrada</taxon>
        <taxon>Eutardigrada</taxon>
        <taxon>Parachela</taxon>
        <taxon>Hypsibioidea</taxon>
        <taxon>Ramazzottiidae</taxon>
        <taxon>Ramazzottius</taxon>
    </lineage>
</organism>
<sequence length="68" mass="7318">MDQVHQPITPSKDKVQPEGSTVNNRQPGSGISDGKIDSQEVQEGGAEGESTRCWICCFPIPICIPCDC</sequence>
<gene>
    <name evidence="2" type="primary">RvY_14189-1</name>
    <name evidence="2" type="synonym">RvY_14189.1</name>
    <name evidence="2" type="ORF">RvY_14189</name>
</gene>
<reference evidence="2 3" key="1">
    <citation type="journal article" date="2016" name="Nat. Commun.">
        <title>Extremotolerant tardigrade genome and improved radiotolerance of human cultured cells by tardigrade-unique protein.</title>
        <authorList>
            <person name="Hashimoto T."/>
            <person name="Horikawa D.D."/>
            <person name="Saito Y."/>
            <person name="Kuwahara H."/>
            <person name="Kozuka-Hata H."/>
            <person name="Shin-I T."/>
            <person name="Minakuchi Y."/>
            <person name="Ohishi K."/>
            <person name="Motoyama A."/>
            <person name="Aizu T."/>
            <person name="Enomoto A."/>
            <person name="Kondo K."/>
            <person name="Tanaka S."/>
            <person name="Hara Y."/>
            <person name="Koshikawa S."/>
            <person name="Sagara H."/>
            <person name="Miura T."/>
            <person name="Yokobori S."/>
            <person name="Miyagawa K."/>
            <person name="Suzuki Y."/>
            <person name="Kubo T."/>
            <person name="Oyama M."/>
            <person name="Kohara Y."/>
            <person name="Fujiyama A."/>
            <person name="Arakawa K."/>
            <person name="Katayama T."/>
            <person name="Toyoda A."/>
            <person name="Kunieda T."/>
        </authorList>
    </citation>
    <scope>NUCLEOTIDE SEQUENCE [LARGE SCALE GENOMIC DNA]</scope>
    <source>
        <strain evidence="2 3">YOKOZUNA-1</strain>
    </source>
</reference>
<accession>A0A1D1VQI0</accession>
<proteinExistence type="predicted"/>
<name>A0A1D1VQI0_RAMVA</name>
<keyword evidence="3" id="KW-1185">Reference proteome</keyword>
<feature type="region of interest" description="Disordered" evidence="1">
    <location>
        <begin position="1"/>
        <end position="49"/>
    </location>
</feature>
<evidence type="ECO:0000256" key="1">
    <source>
        <dbReference type="SAM" id="MobiDB-lite"/>
    </source>
</evidence>
<comment type="caution">
    <text evidence="2">The sequence shown here is derived from an EMBL/GenBank/DDBJ whole genome shotgun (WGS) entry which is preliminary data.</text>
</comment>
<dbReference type="AlphaFoldDB" id="A0A1D1VQI0"/>
<protein>
    <submittedName>
        <fullName evidence="2">Uncharacterized protein</fullName>
    </submittedName>
</protein>
<evidence type="ECO:0000313" key="3">
    <source>
        <dbReference type="Proteomes" id="UP000186922"/>
    </source>
</evidence>
<evidence type="ECO:0000313" key="2">
    <source>
        <dbReference type="EMBL" id="GAV03810.1"/>
    </source>
</evidence>